<comment type="caution">
    <text evidence="4">The sequence shown here is derived from an EMBL/GenBank/DDBJ whole genome shotgun (WGS) entry which is preliminary data.</text>
</comment>
<dbReference type="EMBL" id="WNCL01000031">
    <property type="protein sequence ID" value="MTU43835.1"/>
    <property type="molecule type" value="Genomic_DNA"/>
</dbReference>
<protein>
    <submittedName>
        <fullName evidence="4">ATP-binding cassette domain-containing protein</fullName>
    </submittedName>
</protein>
<dbReference type="Gene3D" id="3.40.50.300">
    <property type="entry name" value="P-loop containing nucleotide triphosphate hydrolases"/>
    <property type="match status" value="1"/>
</dbReference>
<dbReference type="InterPro" id="IPR017871">
    <property type="entry name" value="ABC_transporter-like_CS"/>
</dbReference>
<dbReference type="PROSITE" id="PS00211">
    <property type="entry name" value="ABC_TRANSPORTER_1"/>
    <property type="match status" value="1"/>
</dbReference>
<dbReference type="InterPro" id="IPR003439">
    <property type="entry name" value="ABC_transporter-like_ATP-bd"/>
</dbReference>
<dbReference type="Proteomes" id="UP000462362">
    <property type="component" value="Unassembled WGS sequence"/>
</dbReference>
<organism evidence="4 5">
    <name type="scientific">Parasutterella excrementihominis</name>
    <dbReference type="NCBI Taxonomy" id="487175"/>
    <lineage>
        <taxon>Bacteria</taxon>
        <taxon>Pseudomonadati</taxon>
        <taxon>Pseudomonadota</taxon>
        <taxon>Betaproteobacteria</taxon>
        <taxon>Burkholderiales</taxon>
        <taxon>Sutterellaceae</taxon>
        <taxon>Parasutterella</taxon>
    </lineage>
</organism>
<dbReference type="AlphaFoldDB" id="A0A6I3S2Z0"/>
<dbReference type="GO" id="GO:0043190">
    <property type="term" value="C:ATP-binding cassette (ABC) transporter complex"/>
    <property type="evidence" value="ECO:0007669"/>
    <property type="project" value="TreeGrafter"/>
</dbReference>
<evidence type="ECO:0000256" key="1">
    <source>
        <dbReference type="ARBA" id="ARBA00022448"/>
    </source>
</evidence>
<dbReference type="CDD" id="cd03225">
    <property type="entry name" value="ABC_cobalt_CbiO_domain1"/>
    <property type="match status" value="1"/>
</dbReference>
<name>A0A6I3S2Z0_9BURK</name>
<dbReference type="GO" id="GO:0005524">
    <property type="term" value="F:ATP binding"/>
    <property type="evidence" value="ECO:0007669"/>
    <property type="project" value="UniProtKB-KW"/>
</dbReference>
<accession>A0A6I3S2Z0</accession>
<evidence type="ECO:0000256" key="2">
    <source>
        <dbReference type="ARBA" id="ARBA00022741"/>
    </source>
</evidence>
<keyword evidence="1" id="KW-0813">Transport</keyword>
<dbReference type="GO" id="GO:0042626">
    <property type="term" value="F:ATPase-coupled transmembrane transporter activity"/>
    <property type="evidence" value="ECO:0007669"/>
    <property type="project" value="TreeGrafter"/>
</dbReference>
<evidence type="ECO:0000313" key="4">
    <source>
        <dbReference type="EMBL" id="MTU43835.1"/>
    </source>
</evidence>
<gene>
    <name evidence="4" type="ORF">GMD42_09445</name>
</gene>
<dbReference type="PANTHER" id="PTHR43553:SF24">
    <property type="entry name" value="ENERGY-COUPLING FACTOR TRANSPORTER ATP-BINDING PROTEIN ECFA1"/>
    <property type="match status" value="1"/>
</dbReference>
<dbReference type="GeneID" id="43348724"/>
<dbReference type="PANTHER" id="PTHR43553">
    <property type="entry name" value="HEAVY METAL TRANSPORTER"/>
    <property type="match status" value="1"/>
</dbReference>
<keyword evidence="3 4" id="KW-0067">ATP-binding</keyword>
<evidence type="ECO:0000256" key="3">
    <source>
        <dbReference type="ARBA" id="ARBA00022840"/>
    </source>
</evidence>
<dbReference type="GO" id="GO:0016887">
    <property type="term" value="F:ATP hydrolysis activity"/>
    <property type="evidence" value="ECO:0007669"/>
    <property type="project" value="InterPro"/>
</dbReference>
<dbReference type="Pfam" id="PF00005">
    <property type="entry name" value="ABC_tran"/>
    <property type="match status" value="1"/>
</dbReference>
<dbReference type="RefSeq" id="WP_008811442.1">
    <property type="nucleotide sequence ID" value="NZ_CAJUON010000008.1"/>
</dbReference>
<keyword evidence="2" id="KW-0547">Nucleotide-binding</keyword>
<reference evidence="4 5" key="1">
    <citation type="journal article" date="2019" name="Nat. Med.">
        <title>A library of human gut bacterial isolates paired with longitudinal multiomics data enables mechanistic microbiome research.</title>
        <authorList>
            <person name="Poyet M."/>
            <person name="Groussin M."/>
            <person name="Gibbons S.M."/>
            <person name="Avila-Pacheco J."/>
            <person name="Jiang X."/>
            <person name="Kearney S.M."/>
            <person name="Perrotta A.R."/>
            <person name="Berdy B."/>
            <person name="Zhao S."/>
            <person name="Lieberman T.D."/>
            <person name="Swanson P.K."/>
            <person name="Smith M."/>
            <person name="Roesemann S."/>
            <person name="Alexander J.E."/>
            <person name="Rich S.A."/>
            <person name="Livny J."/>
            <person name="Vlamakis H."/>
            <person name="Clish C."/>
            <person name="Bullock K."/>
            <person name="Deik A."/>
            <person name="Scott J."/>
            <person name="Pierce K.A."/>
            <person name="Xavier R.J."/>
            <person name="Alm E.J."/>
        </authorList>
    </citation>
    <scope>NUCLEOTIDE SEQUENCE [LARGE SCALE GENOMIC DNA]</scope>
    <source>
        <strain evidence="4 5">BIOML-A2</strain>
    </source>
</reference>
<proteinExistence type="predicted"/>
<dbReference type="InterPro" id="IPR015856">
    <property type="entry name" value="ABC_transpr_CbiO/EcfA_su"/>
</dbReference>
<dbReference type="PROSITE" id="PS50893">
    <property type="entry name" value="ABC_TRANSPORTER_2"/>
    <property type="match status" value="1"/>
</dbReference>
<dbReference type="InterPro" id="IPR027417">
    <property type="entry name" value="P-loop_NTPase"/>
</dbReference>
<sequence length="241" mass="26860">MSLLEIKNLNLTYPNGKKIFENAEITLQPGESQALWSPNGTGKTSLFRVVTGLLKPQTADIFLEDKAVTNEEEFKALRLKVGFVLQHADDQLFFPQVIDDVAFGPLNQGLSEKEARKVSEEALSNLGILELKDALSYELSGGQKKLVTLACVLSMKPQVLLLDEPTNGLDVDSKQRLIEVINKIDAAKIIISHDPDMLSSTCTKFSTIRNCRIESIAKPEMHEHWHTHFYGGVPHTHHEST</sequence>
<dbReference type="SUPFAM" id="SSF52540">
    <property type="entry name" value="P-loop containing nucleoside triphosphate hydrolases"/>
    <property type="match status" value="1"/>
</dbReference>
<evidence type="ECO:0000313" key="5">
    <source>
        <dbReference type="Proteomes" id="UP000462362"/>
    </source>
</evidence>
<dbReference type="InterPro" id="IPR050095">
    <property type="entry name" value="ECF_ABC_transporter_ATP-bd"/>
</dbReference>